<reference evidence="1 2" key="1">
    <citation type="journal article" date="2017" name="Genome Announc.">
        <title>Genome sequence of the saprophytic ascomycete Epicoccum nigrum ICMP 19927 strain isolated from New Zealand.</title>
        <authorList>
            <person name="Fokin M."/>
            <person name="Fleetwood D."/>
            <person name="Weir B.S."/>
            <person name="Villas-Boas S.G."/>
        </authorList>
    </citation>
    <scope>NUCLEOTIDE SEQUENCE [LARGE SCALE GENOMIC DNA]</scope>
    <source>
        <strain evidence="1 2">ICMP 19927</strain>
    </source>
</reference>
<dbReference type="AlphaFoldDB" id="A0A1Y2LIQ1"/>
<keyword evidence="2" id="KW-1185">Reference proteome</keyword>
<evidence type="ECO:0008006" key="3">
    <source>
        <dbReference type="Google" id="ProtNLM"/>
    </source>
</evidence>
<organism evidence="1 2">
    <name type="scientific">Epicoccum nigrum</name>
    <name type="common">Soil fungus</name>
    <name type="synonym">Epicoccum purpurascens</name>
    <dbReference type="NCBI Taxonomy" id="105696"/>
    <lineage>
        <taxon>Eukaryota</taxon>
        <taxon>Fungi</taxon>
        <taxon>Dikarya</taxon>
        <taxon>Ascomycota</taxon>
        <taxon>Pezizomycotina</taxon>
        <taxon>Dothideomycetes</taxon>
        <taxon>Pleosporomycetidae</taxon>
        <taxon>Pleosporales</taxon>
        <taxon>Pleosporineae</taxon>
        <taxon>Didymellaceae</taxon>
        <taxon>Epicoccum</taxon>
    </lineage>
</organism>
<dbReference type="EMBL" id="KZ107861">
    <property type="protein sequence ID" value="OSS43776.1"/>
    <property type="molecule type" value="Genomic_DNA"/>
</dbReference>
<gene>
    <name evidence="1" type="ORF">B5807_11605</name>
</gene>
<protein>
    <recommendedName>
        <fullName evidence="3">F-box domain-containing protein</fullName>
    </recommendedName>
</protein>
<dbReference type="InParanoid" id="A0A1Y2LIQ1"/>
<proteinExistence type="predicted"/>
<evidence type="ECO:0000313" key="2">
    <source>
        <dbReference type="Proteomes" id="UP000193240"/>
    </source>
</evidence>
<evidence type="ECO:0000313" key="1">
    <source>
        <dbReference type="EMBL" id="OSS43776.1"/>
    </source>
</evidence>
<dbReference type="Proteomes" id="UP000193240">
    <property type="component" value="Unassembled WGS sequence"/>
</dbReference>
<accession>A0A1Y2LIQ1</accession>
<name>A0A1Y2LIQ1_EPING</name>
<sequence length="216" mass="25181">MDTLNLSEHHSHAEKYDIATKQNQINSPLLRLPPELCDRIYTYAFSSATLKRDSMIIATVAYPDGYKTSTRFYTVRDGVVLRRVCRQMRFEIRPFQRDSSSNRFYIRCNRKWFLGSECSKIEDMEMFYQLAEALHEMFKHETNCGWNPNLRETIVRGTFSNLQRVAVTCSECDLEGSVKVELVGRSLLSLLQKSASEVYIKSAGSQILYHGTWWRH</sequence>